<dbReference type="PROSITE" id="PS51192">
    <property type="entry name" value="HELICASE_ATP_BIND_1"/>
    <property type="match status" value="1"/>
</dbReference>
<evidence type="ECO:0000256" key="1">
    <source>
        <dbReference type="ARBA" id="ARBA00006847"/>
    </source>
</evidence>
<keyword evidence="12" id="KW-1185">Reference proteome</keyword>
<evidence type="ECO:0000259" key="10">
    <source>
        <dbReference type="PROSITE" id="PS51643"/>
    </source>
</evidence>
<keyword evidence="3" id="KW-0479">Metal-binding</keyword>
<dbReference type="InterPro" id="IPR027417">
    <property type="entry name" value="P-loop_NTPase"/>
</dbReference>
<organism evidence="11 12">
    <name type="scientific">Streptomyces californicus</name>
    <dbReference type="NCBI Taxonomy" id="67351"/>
    <lineage>
        <taxon>Bacteria</taxon>
        <taxon>Bacillati</taxon>
        <taxon>Actinomycetota</taxon>
        <taxon>Actinomycetes</taxon>
        <taxon>Kitasatosporales</taxon>
        <taxon>Streptomycetaceae</taxon>
        <taxon>Streptomyces</taxon>
    </lineage>
</organism>
<evidence type="ECO:0000256" key="5">
    <source>
        <dbReference type="ARBA" id="ARBA00022801"/>
    </source>
</evidence>
<dbReference type="Gene3D" id="3.40.50.300">
    <property type="entry name" value="P-loop containing nucleotide triphosphate hydrolases"/>
    <property type="match status" value="2"/>
</dbReference>
<proteinExistence type="inferred from homology"/>
<protein>
    <submittedName>
        <fullName evidence="11">CRISPR-associated endonuclease Cas3</fullName>
    </submittedName>
</protein>
<keyword evidence="11" id="KW-0540">Nuclease</keyword>
<dbReference type="CDD" id="cd17930">
    <property type="entry name" value="DEXHc_cas3"/>
    <property type="match status" value="1"/>
</dbReference>
<dbReference type="InterPro" id="IPR038257">
    <property type="entry name" value="CRISPR-assoc_Cas3_HD_sf"/>
</dbReference>
<geneLocation type="plasmid" evidence="11 12">
    <name>unnamed1</name>
</geneLocation>
<evidence type="ECO:0000256" key="4">
    <source>
        <dbReference type="ARBA" id="ARBA00022741"/>
    </source>
</evidence>
<dbReference type="GeneID" id="63984736"/>
<keyword evidence="4" id="KW-0547">Nucleotide-binding</keyword>
<accession>A0ABX7JEY3</accession>
<dbReference type="Pfam" id="PF18019">
    <property type="entry name" value="Cas3_HD"/>
    <property type="match status" value="1"/>
</dbReference>
<dbReference type="GO" id="GO:0004519">
    <property type="term" value="F:endonuclease activity"/>
    <property type="evidence" value="ECO:0007669"/>
    <property type="project" value="UniProtKB-KW"/>
</dbReference>
<evidence type="ECO:0000259" key="9">
    <source>
        <dbReference type="PROSITE" id="PS51192"/>
    </source>
</evidence>
<dbReference type="SUPFAM" id="SSF52540">
    <property type="entry name" value="P-loop containing nucleoside triphosphate hydrolases"/>
    <property type="match status" value="1"/>
</dbReference>
<dbReference type="InterPro" id="IPR014001">
    <property type="entry name" value="Helicase_ATP-bd"/>
</dbReference>
<evidence type="ECO:0000256" key="8">
    <source>
        <dbReference type="ARBA" id="ARBA00023118"/>
    </source>
</evidence>
<keyword evidence="11" id="KW-0255">Endonuclease</keyword>
<dbReference type="CDD" id="cd09641">
    <property type="entry name" value="Cas3''_I"/>
    <property type="match status" value="1"/>
</dbReference>
<evidence type="ECO:0000256" key="3">
    <source>
        <dbReference type="ARBA" id="ARBA00022723"/>
    </source>
</evidence>
<dbReference type="PANTHER" id="PTHR47963:SF9">
    <property type="entry name" value="CRISPR-ASSOCIATED ENDONUCLEASE_HELICASE CAS3"/>
    <property type="match status" value="1"/>
</dbReference>
<keyword evidence="6" id="KW-0347">Helicase</keyword>
<dbReference type="InterPro" id="IPR050547">
    <property type="entry name" value="DEAD_box_RNA_helicases"/>
</dbReference>
<keyword evidence="7" id="KW-0067">ATP-binding</keyword>
<reference evidence="11 12" key="1">
    <citation type="submission" date="2021-02" db="EMBL/GenBank/DDBJ databases">
        <title>FDA dAtabase for Regulatory Grade micrObial Sequences (FDA-ARGOS): Supporting development and validation of Infectious Disease Dx tests.</title>
        <authorList>
            <person name="Sproer C."/>
            <person name="Gronow S."/>
            <person name="Severitt S."/>
            <person name="Schroder I."/>
            <person name="Tallon L."/>
            <person name="Sadzewicz L."/>
            <person name="Zhao X."/>
            <person name="Boylan J."/>
            <person name="Ott S."/>
            <person name="Bowen H."/>
            <person name="Vavikolanu K."/>
            <person name="Mehta A."/>
            <person name="Aluvathingal J."/>
            <person name="Nadendla S."/>
            <person name="Lowell S."/>
            <person name="Myers T."/>
            <person name="Yan Y."/>
            <person name="Sichtig H."/>
        </authorList>
    </citation>
    <scope>NUCLEOTIDE SEQUENCE [LARGE SCALE GENOMIC DNA]</scope>
    <source>
        <strain evidence="11 12">FDAARGOS_1211</strain>
        <plasmid evidence="11 12">unnamed1</plasmid>
    </source>
</reference>
<dbReference type="Proteomes" id="UP000598054">
    <property type="component" value="Plasmid unnamed1"/>
</dbReference>
<feature type="domain" description="Helicase ATP-binding" evidence="9">
    <location>
        <begin position="243"/>
        <end position="449"/>
    </location>
</feature>
<gene>
    <name evidence="11" type="ORF">I6J41_34470</name>
</gene>
<dbReference type="InterPro" id="IPR006483">
    <property type="entry name" value="CRISPR-assoc_Cas3_HD"/>
</dbReference>
<keyword evidence="11" id="KW-0614">Plasmid</keyword>
<keyword evidence="8" id="KW-0051">Antiviral defense</keyword>
<evidence type="ECO:0000256" key="7">
    <source>
        <dbReference type="ARBA" id="ARBA00022840"/>
    </source>
</evidence>
<dbReference type="Pfam" id="PF22590">
    <property type="entry name" value="Cas3-like_C_2"/>
    <property type="match status" value="1"/>
</dbReference>
<dbReference type="NCBIfam" id="TIGR01596">
    <property type="entry name" value="cas3_HD"/>
    <property type="match status" value="1"/>
</dbReference>
<sequence>MAGGEQRLYAHSPGGASGVWHSLEEHLRGAAALAGRFGGVFGASQLAEYLALVHDVGKGSCAWQDRLRAVGVSGGRVGVPHKHAGAVLTEQYVRPAVCAAVVFGHHGGLPDMERLRDELYKARPGGSESAGVEEAIRAVERIVPEIRRSSPILPPGWLRELPKGERQLGLDLLVRMLFSCVVDADFLDTAAHFAGAEVVVREPVDMAALVERYELRRAAFLAGRDPSPRVDGLRESVYEQACAAAAGEPGVYVLHVPTGGAKTVAAGGFALRHAARHGLRRVVLAVPFISITEQNAGVYRDLLDPDPGSGEPTVVLEHHSGVDLDDEDVPVGGDALSASEREELKERARTARLAAENWDAPFVVTTAVRLFESLFSRRPSDVRRLHNLAGSVIVLDEVQELPDGLLAPILSVLRGLVDHFRVTVLLVSATQPSFWELSAWRGLERKAVIDDPEALFGALQRVDYDWRTGDDVTLESIAGEAAEYPQVLAVVGTTRDAARFHRYLEEASSMGRVLHLSTRMTGAHRREVIARMRELLRQGEPVQVVSTSLIEAGVDVDFPRVYRAWAPAESLQQAAGRCNRDGRLDRGTVIVFSPADGGRPQGDEYKAALAAAAKFFGPQLKRPDDLRALDAYYQERYAYQQGGDPEAGLGAGIQKLRRALDFPQVDRAFQMIDDQRSVPVVVIRQESDREHIEAAVAQLKDRFRPCGPEVLRSLQQHTATLPRREAEKALKAGLADLVTGDLLLWQGAYHQERGLDPDEPESAEMYGVV</sequence>
<dbReference type="PROSITE" id="PS51643">
    <property type="entry name" value="HD_CAS3"/>
    <property type="match status" value="1"/>
</dbReference>
<name>A0ABX7JEY3_9ACTN</name>
<dbReference type="InterPro" id="IPR054712">
    <property type="entry name" value="Cas3-like_dom"/>
</dbReference>
<keyword evidence="5" id="KW-0378">Hydrolase</keyword>
<dbReference type="EMBL" id="CP070250">
    <property type="protein sequence ID" value="QRV45894.1"/>
    <property type="molecule type" value="Genomic_DNA"/>
</dbReference>
<feature type="domain" description="HD Cas3-type" evidence="10">
    <location>
        <begin position="16"/>
        <end position="187"/>
    </location>
</feature>
<dbReference type="Gene3D" id="1.10.3210.30">
    <property type="match status" value="1"/>
</dbReference>
<evidence type="ECO:0000256" key="2">
    <source>
        <dbReference type="ARBA" id="ARBA00009046"/>
    </source>
</evidence>
<evidence type="ECO:0000256" key="6">
    <source>
        <dbReference type="ARBA" id="ARBA00022806"/>
    </source>
</evidence>
<evidence type="ECO:0000313" key="12">
    <source>
        <dbReference type="Proteomes" id="UP000598054"/>
    </source>
</evidence>
<comment type="similarity">
    <text evidence="2">In the central section; belongs to the CRISPR-associated helicase Cas3 family.</text>
</comment>
<dbReference type="RefSeq" id="WP_078865690.1">
    <property type="nucleotide sequence ID" value="NZ_CP070243.1"/>
</dbReference>
<evidence type="ECO:0000313" key="11">
    <source>
        <dbReference type="EMBL" id="QRV45894.1"/>
    </source>
</evidence>
<dbReference type="PANTHER" id="PTHR47963">
    <property type="entry name" value="DEAD-BOX ATP-DEPENDENT RNA HELICASE 47, MITOCHONDRIAL"/>
    <property type="match status" value="1"/>
</dbReference>
<comment type="similarity">
    <text evidence="1">In the N-terminal section; belongs to the CRISPR-associated nuclease Cas3-HD family.</text>
</comment>